<comment type="caution">
    <text evidence="2">The sequence shown here is derived from an EMBL/GenBank/DDBJ whole genome shotgun (WGS) entry which is preliminary data.</text>
</comment>
<dbReference type="Pfam" id="PF03061">
    <property type="entry name" value="4HBT"/>
    <property type="match status" value="1"/>
</dbReference>
<evidence type="ECO:0000259" key="1">
    <source>
        <dbReference type="Pfam" id="PF03061"/>
    </source>
</evidence>
<sequence>MNLNTHLAIDPQLVGRAVLPEEGKSVVTLETLPVMAADESGLVHGGFVFGAADYAAMTAVNHPNVVLGAAEVRFLKPVQVGETIEARAQVVSEQGKKRVVDVQAFRGEQVVFSGTFTCFVLEKHVLS</sequence>
<dbReference type="InterPro" id="IPR052723">
    <property type="entry name" value="Acyl-CoA_thioesterase_PaaI"/>
</dbReference>
<gene>
    <name evidence="2" type="ORF">ENS29_14860</name>
</gene>
<accession>A0A7C4RTZ3</accession>
<dbReference type="AlphaFoldDB" id="A0A7C4RTZ3"/>
<name>A0A7C4RTZ3_9BACT</name>
<dbReference type="InterPro" id="IPR006683">
    <property type="entry name" value="Thioestr_dom"/>
</dbReference>
<feature type="domain" description="Thioesterase" evidence="1">
    <location>
        <begin position="41"/>
        <end position="111"/>
    </location>
</feature>
<dbReference type="SUPFAM" id="SSF54637">
    <property type="entry name" value="Thioesterase/thiol ester dehydrase-isomerase"/>
    <property type="match status" value="1"/>
</dbReference>
<organism evidence="2">
    <name type="scientific">Desulfatirhabdium butyrativorans</name>
    <dbReference type="NCBI Taxonomy" id="340467"/>
    <lineage>
        <taxon>Bacteria</taxon>
        <taxon>Pseudomonadati</taxon>
        <taxon>Thermodesulfobacteriota</taxon>
        <taxon>Desulfobacteria</taxon>
        <taxon>Desulfobacterales</taxon>
        <taxon>Desulfatirhabdiaceae</taxon>
        <taxon>Desulfatirhabdium</taxon>
    </lineage>
</organism>
<protein>
    <submittedName>
        <fullName evidence="2">Thioesterase</fullName>
    </submittedName>
</protein>
<dbReference type="PANTHER" id="PTHR42856:SF1">
    <property type="entry name" value="ACYL-COENZYME A THIOESTERASE PAAI"/>
    <property type="match status" value="1"/>
</dbReference>
<dbReference type="GO" id="GO:0016289">
    <property type="term" value="F:acyl-CoA hydrolase activity"/>
    <property type="evidence" value="ECO:0007669"/>
    <property type="project" value="TreeGrafter"/>
</dbReference>
<evidence type="ECO:0000313" key="2">
    <source>
        <dbReference type="EMBL" id="HGU34105.1"/>
    </source>
</evidence>
<dbReference type="InterPro" id="IPR029069">
    <property type="entry name" value="HotDog_dom_sf"/>
</dbReference>
<dbReference type="EMBL" id="DSUH01000341">
    <property type="protein sequence ID" value="HGU34105.1"/>
    <property type="molecule type" value="Genomic_DNA"/>
</dbReference>
<dbReference type="PANTHER" id="PTHR42856">
    <property type="entry name" value="ACYL-COENZYME A THIOESTERASE PAAI"/>
    <property type="match status" value="1"/>
</dbReference>
<dbReference type="CDD" id="cd03440">
    <property type="entry name" value="hot_dog"/>
    <property type="match status" value="1"/>
</dbReference>
<reference evidence="2" key="1">
    <citation type="journal article" date="2020" name="mSystems">
        <title>Genome- and Community-Level Interaction Insights into Carbon Utilization and Element Cycling Functions of Hydrothermarchaeota in Hydrothermal Sediment.</title>
        <authorList>
            <person name="Zhou Z."/>
            <person name="Liu Y."/>
            <person name="Xu W."/>
            <person name="Pan J."/>
            <person name="Luo Z.H."/>
            <person name="Li M."/>
        </authorList>
    </citation>
    <scope>NUCLEOTIDE SEQUENCE [LARGE SCALE GENOMIC DNA]</scope>
    <source>
        <strain evidence="2">SpSt-477</strain>
    </source>
</reference>
<proteinExistence type="predicted"/>
<dbReference type="Gene3D" id="3.10.129.10">
    <property type="entry name" value="Hotdog Thioesterase"/>
    <property type="match status" value="1"/>
</dbReference>